<dbReference type="Proteomes" id="UP001058016">
    <property type="component" value="Chromosome"/>
</dbReference>
<accession>A0A9Q9CPQ0</accession>
<name>A0A9Q9CPQ0_9FIRM</name>
<evidence type="ECO:0000313" key="3">
    <source>
        <dbReference type="Proteomes" id="UP001058016"/>
    </source>
</evidence>
<evidence type="ECO:0000313" key="1">
    <source>
        <dbReference type="EMBL" id="UUF06468.1"/>
    </source>
</evidence>
<sequence length="168" mass="19541">MIYKLFNYLKSVSVEGEHGIEYLRHNSPYFESEHVCIEVKEVSHNEIQVQVIRTVYPLYKVRLEFLNPMENVKAQLDSTGESTPFCEEAKHNQCYTCSDWGVYALGIEKDYGNDASFLVSPHYIKVEIPLNDSNDSCYRLLFEKYLTIHPNQEIVSRFNQLLGYSIAN</sequence>
<gene>
    <name evidence="1" type="ORF">J0J69_02455</name>
    <name evidence="2" type="ORF">J0J70_08785</name>
</gene>
<reference evidence="2 3" key="1">
    <citation type="submission" date="2021-03" db="EMBL/GenBank/DDBJ databases">
        <title>Comparative Genomics and Metabolomics in the genus Turicibacter.</title>
        <authorList>
            <person name="Maki J."/>
            <person name="Looft T."/>
        </authorList>
    </citation>
    <scope>NUCLEOTIDE SEQUENCE</scope>
    <source>
        <strain evidence="2">ISU324</strain>
        <strain evidence="1 3">MMM721</strain>
    </source>
</reference>
<dbReference type="EMBL" id="CP071250">
    <property type="protein sequence ID" value="UUF07717.1"/>
    <property type="molecule type" value="Genomic_DNA"/>
</dbReference>
<organism evidence="2 4">
    <name type="scientific">Turicibacter bilis</name>
    <dbReference type="NCBI Taxonomy" id="2735723"/>
    <lineage>
        <taxon>Bacteria</taxon>
        <taxon>Bacillati</taxon>
        <taxon>Bacillota</taxon>
        <taxon>Erysipelotrichia</taxon>
        <taxon>Erysipelotrichales</taxon>
        <taxon>Turicibacteraceae</taxon>
        <taxon>Turicibacter</taxon>
    </lineage>
</organism>
<dbReference type="AlphaFoldDB" id="A0A9Q9CPQ0"/>
<dbReference type="Proteomes" id="UP001058072">
    <property type="component" value="Chromosome"/>
</dbReference>
<dbReference type="EMBL" id="CP071249">
    <property type="protein sequence ID" value="UUF06468.1"/>
    <property type="molecule type" value="Genomic_DNA"/>
</dbReference>
<evidence type="ECO:0000313" key="2">
    <source>
        <dbReference type="EMBL" id="UUF07717.1"/>
    </source>
</evidence>
<protein>
    <submittedName>
        <fullName evidence="2">Uncharacterized protein</fullName>
    </submittedName>
</protein>
<keyword evidence="3" id="KW-1185">Reference proteome</keyword>
<proteinExistence type="predicted"/>
<dbReference type="RefSeq" id="WP_055276188.1">
    <property type="nucleotide sequence ID" value="NZ_CP071249.1"/>
</dbReference>
<evidence type="ECO:0000313" key="4">
    <source>
        <dbReference type="Proteomes" id="UP001058072"/>
    </source>
</evidence>